<dbReference type="GO" id="GO:0009103">
    <property type="term" value="P:lipopolysaccharide biosynthetic process"/>
    <property type="evidence" value="ECO:0007669"/>
    <property type="project" value="TreeGrafter"/>
</dbReference>
<dbReference type="EMBL" id="BIFS01000001">
    <property type="protein sequence ID" value="GCE17744.1"/>
    <property type="molecule type" value="Genomic_DNA"/>
</dbReference>
<dbReference type="SUPFAM" id="SSF53756">
    <property type="entry name" value="UDP-Glycosyltransferase/glycogen phosphorylase"/>
    <property type="match status" value="1"/>
</dbReference>
<keyword evidence="1" id="KW-0808">Transferase</keyword>
<dbReference type="AlphaFoldDB" id="A0A402AF96"/>
<keyword evidence="4" id="KW-1185">Reference proteome</keyword>
<dbReference type="PANTHER" id="PTHR46401">
    <property type="entry name" value="GLYCOSYLTRANSFERASE WBBK-RELATED"/>
    <property type="match status" value="1"/>
</dbReference>
<gene>
    <name evidence="3" type="ORF">KDK_15440</name>
</gene>
<protein>
    <recommendedName>
        <fullName evidence="2">Glycosyltransferase subfamily 4-like N-terminal domain-containing protein</fullName>
    </recommendedName>
</protein>
<dbReference type="Proteomes" id="UP000287188">
    <property type="component" value="Unassembled WGS sequence"/>
</dbReference>
<dbReference type="Pfam" id="PF13439">
    <property type="entry name" value="Glyco_transf_4"/>
    <property type="match status" value="1"/>
</dbReference>
<dbReference type="Gene3D" id="3.40.50.2000">
    <property type="entry name" value="Glycogen Phosphorylase B"/>
    <property type="match status" value="1"/>
</dbReference>
<name>A0A402AF96_9CHLR</name>
<accession>A0A402AF96</accession>
<evidence type="ECO:0000313" key="3">
    <source>
        <dbReference type="EMBL" id="GCE17744.1"/>
    </source>
</evidence>
<comment type="caution">
    <text evidence="3">The sequence shown here is derived from an EMBL/GenBank/DDBJ whole genome shotgun (WGS) entry which is preliminary data.</text>
</comment>
<dbReference type="PANTHER" id="PTHR46401:SF2">
    <property type="entry name" value="GLYCOSYLTRANSFERASE WBBK-RELATED"/>
    <property type="match status" value="1"/>
</dbReference>
<dbReference type="OrthoDB" id="9769555at2"/>
<evidence type="ECO:0000256" key="1">
    <source>
        <dbReference type="ARBA" id="ARBA00022679"/>
    </source>
</evidence>
<dbReference type="InterPro" id="IPR028098">
    <property type="entry name" value="Glyco_trans_4-like_N"/>
</dbReference>
<reference evidence="4" key="1">
    <citation type="submission" date="2018-12" db="EMBL/GenBank/DDBJ databases">
        <title>Tengunoibacter tsumagoiensis gen. nov., sp. nov., Dictyobacter kobayashii sp. nov., D. alpinus sp. nov., and D. joshuensis sp. nov. and description of Dictyobacteraceae fam. nov. within the order Ktedonobacterales isolated from Tengu-no-mugimeshi.</title>
        <authorList>
            <person name="Wang C.M."/>
            <person name="Zheng Y."/>
            <person name="Sakai Y."/>
            <person name="Toyoda A."/>
            <person name="Minakuchi Y."/>
            <person name="Abe K."/>
            <person name="Yokota A."/>
            <person name="Yabe S."/>
        </authorList>
    </citation>
    <scope>NUCLEOTIDE SEQUENCE [LARGE SCALE GENOMIC DNA]</scope>
    <source>
        <strain evidence="4">Uno11</strain>
    </source>
</reference>
<dbReference type="RefSeq" id="WP_126549378.1">
    <property type="nucleotide sequence ID" value="NZ_BIFS01000001.1"/>
</dbReference>
<proteinExistence type="predicted"/>
<organism evidence="3 4">
    <name type="scientific">Dictyobacter kobayashii</name>
    <dbReference type="NCBI Taxonomy" id="2014872"/>
    <lineage>
        <taxon>Bacteria</taxon>
        <taxon>Bacillati</taxon>
        <taxon>Chloroflexota</taxon>
        <taxon>Ktedonobacteria</taxon>
        <taxon>Ktedonobacterales</taxon>
        <taxon>Dictyobacteraceae</taxon>
        <taxon>Dictyobacter</taxon>
    </lineage>
</organism>
<feature type="domain" description="Glycosyltransferase subfamily 4-like N-terminal" evidence="2">
    <location>
        <begin position="16"/>
        <end position="171"/>
    </location>
</feature>
<sequence>MKIGVNAQFFQFPATGSGQYLSHLLNALAEVDDHNEYVLFGPRPLAELPVQAYPYHAHAVPALAARSENIEKVVWEQFTGPLAARQEHVDLFHVPHFAPPLFPPAPTVVTIHDVIAMRLPAYQPNNKVKAYTKLIARSAHRASMVIAPSQHARQDIIDVLKLPAERIRVIYEAAGDEYQPVTDPATLARRTRPLWIG</sequence>
<evidence type="ECO:0000259" key="2">
    <source>
        <dbReference type="Pfam" id="PF13439"/>
    </source>
</evidence>
<dbReference type="GO" id="GO:0016757">
    <property type="term" value="F:glycosyltransferase activity"/>
    <property type="evidence" value="ECO:0007669"/>
    <property type="project" value="TreeGrafter"/>
</dbReference>
<evidence type="ECO:0000313" key="4">
    <source>
        <dbReference type="Proteomes" id="UP000287188"/>
    </source>
</evidence>